<dbReference type="PROSITE" id="PS00162">
    <property type="entry name" value="ALPHA_CA_1"/>
    <property type="match status" value="1"/>
</dbReference>
<dbReference type="AlphaFoldDB" id="A0AAW0EKD0"/>
<dbReference type="CDD" id="cd03124">
    <property type="entry name" value="alpha_CA_prokaryotic_like"/>
    <property type="match status" value="1"/>
</dbReference>
<dbReference type="InterPro" id="IPR001148">
    <property type="entry name" value="CA_dom"/>
</dbReference>
<dbReference type="Proteomes" id="UP001362999">
    <property type="component" value="Unassembled WGS sequence"/>
</dbReference>
<keyword evidence="5 9" id="KW-0479">Metal-binding</keyword>
<dbReference type="PANTHER" id="PTHR18952">
    <property type="entry name" value="CARBONIC ANHYDRASE"/>
    <property type="match status" value="1"/>
</dbReference>
<dbReference type="PANTHER" id="PTHR18952:SF265">
    <property type="entry name" value="CARBONIC ANHYDRASE"/>
    <property type="match status" value="1"/>
</dbReference>
<dbReference type="Gene3D" id="3.10.200.10">
    <property type="entry name" value="Alpha carbonic anhydrase"/>
    <property type="match status" value="1"/>
</dbReference>
<evidence type="ECO:0000256" key="4">
    <source>
        <dbReference type="ARBA" id="ARBA00012925"/>
    </source>
</evidence>
<protein>
    <recommendedName>
        <fullName evidence="4 9">Carbonic anhydrase</fullName>
        <ecNumber evidence="4 9">4.2.1.1</ecNumber>
    </recommendedName>
</protein>
<comment type="similarity">
    <text evidence="3 9">Belongs to the alpha-carbonic anhydrase family.</text>
</comment>
<name>A0AAW0EKD0_9AGAR</name>
<keyword evidence="6 9" id="KW-0862">Zinc</keyword>
<dbReference type="InterPro" id="IPR018338">
    <property type="entry name" value="Carbonic_anhydrase_a-class_CS"/>
</dbReference>
<reference evidence="11 12" key="1">
    <citation type="journal article" date="2024" name="J Genomics">
        <title>Draft genome sequencing and assembly of Favolaschia claudopus CIRM-BRFM 2984 isolated from oak limbs.</title>
        <authorList>
            <person name="Navarro D."/>
            <person name="Drula E."/>
            <person name="Chaduli D."/>
            <person name="Cazenave R."/>
            <person name="Ahrendt S."/>
            <person name="Wang J."/>
            <person name="Lipzen A."/>
            <person name="Daum C."/>
            <person name="Barry K."/>
            <person name="Grigoriev I.V."/>
            <person name="Favel A."/>
            <person name="Rosso M.N."/>
            <person name="Martin F."/>
        </authorList>
    </citation>
    <scope>NUCLEOTIDE SEQUENCE [LARGE SCALE GENOMIC DNA]</scope>
    <source>
        <strain evidence="11 12">CIRM-BRFM 2984</strain>
    </source>
</reference>
<dbReference type="InterPro" id="IPR023561">
    <property type="entry name" value="Carbonic_anhydrase_a-class"/>
</dbReference>
<evidence type="ECO:0000256" key="6">
    <source>
        <dbReference type="ARBA" id="ARBA00022833"/>
    </source>
</evidence>
<feature type="domain" description="Alpha-carbonic anhydrase" evidence="10">
    <location>
        <begin position="38"/>
        <end position="209"/>
    </location>
</feature>
<dbReference type="EC" id="4.2.1.1" evidence="4 9"/>
<dbReference type="SMART" id="SM01057">
    <property type="entry name" value="Carb_anhydrase"/>
    <property type="match status" value="1"/>
</dbReference>
<comment type="function">
    <text evidence="2 9">Reversible hydration of carbon dioxide.</text>
</comment>
<feature type="chain" id="PRO_5043088351" description="Carbonic anhydrase" evidence="9">
    <location>
        <begin position="20"/>
        <end position="209"/>
    </location>
</feature>
<keyword evidence="7 9" id="KW-0456">Lyase</keyword>
<dbReference type="PROSITE" id="PS51144">
    <property type="entry name" value="ALPHA_CA_2"/>
    <property type="match status" value="1"/>
</dbReference>
<dbReference type="GO" id="GO:0008270">
    <property type="term" value="F:zinc ion binding"/>
    <property type="evidence" value="ECO:0007669"/>
    <property type="project" value="UniProtKB-UniRule"/>
</dbReference>
<dbReference type="InterPro" id="IPR036398">
    <property type="entry name" value="CA_dom_sf"/>
</dbReference>
<dbReference type="InterPro" id="IPR041891">
    <property type="entry name" value="Alpha_CA_prokaryot-like"/>
</dbReference>
<evidence type="ECO:0000313" key="12">
    <source>
        <dbReference type="Proteomes" id="UP001362999"/>
    </source>
</evidence>
<organism evidence="11 12">
    <name type="scientific">Favolaschia claudopus</name>
    <dbReference type="NCBI Taxonomy" id="2862362"/>
    <lineage>
        <taxon>Eukaryota</taxon>
        <taxon>Fungi</taxon>
        <taxon>Dikarya</taxon>
        <taxon>Basidiomycota</taxon>
        <taxon>Agaricomycotina</taxon>
        <taxon>Agaricomycetes</taxon>
        <taxon>Agaricomycetidae</taxon>
        <taxon>Agaricales</taxon>
        <taxon>Marasmiineae</taxon>
        <taxon>Mycenaceae</taxon>
        <taxon>Favolaschia</taxon>
    </lineage>
</organism>
<dbReference type="SUPFAM" id="SSF51069">
    <property type="entry name" value="Carbonic anhydrase"/>
    <property type="match status" value="1"/>
</dbReference>
<evidence type="ECO:0000256" key="9">
    <source>
        <dbReference type="RuleBase" id="RU367011"/>
    </source>
</evidence>
<dbReference type="Pfam" id="PF00194">
    <property type="entry name" value="Carb_anhydrase"/>
    <property type="match status" value="1"/>
</dbReference>
<keyword evidence="9" id="KW-0732">Signal</keyword>
<comment type="cofactor">
    <cofactor evidence="1 9">
        <name>Zn(2+)</name>
        <dbReference type="ChEBI" id="CHEBI:29105"/>
    </cofactor>
</comment>
<accession>A0AAW0EKD0</accession>
<feature type="signal peptide" evidence="9">
    <location>
        <begin position="1"/>
        <end position="19"/>
    </location>
</feature>
<comment type="caution">
    <text evidence="11">The sequence shown here is derived from an EMBL/GenBank/DDBJ whole genome shotgun (WGS) entry which is preliminary data.</text>
</comment>
<evidence type="ECO:0000313" key="11">
    <source>
        <dbReference type="EMBL" id="KAK7065083.1"/>
    </source>
</evidence>
<gene>
    <name evidence="11" type="ORF">R3P38DRAFT_3340162</name>
</gene>
<sequence length="209" mass="23434">MFTLSLALVLATSALSVSANCMHGTTFFPREEGEVKVGKFGYSGLQGPLNWGRSRSRQLCLPQQQCPRSPRRRWRLPQSKRPNLRTWGTTLEVVVKGKTTFEGKEFELQQFHHHTPSEHRINDEYFPLEIHMVHQAADESIAVIAVPFQLTEDGSTTEILTSVIENLDKIKEPGTRTNTGKLDFAPLIDAIQKGPLFQYTGSLTTPPCA</sequence>
<evidence type="ECO:0000256" key="1">
    <source>
        <dbReference type="ARBA" id="ARBA00001947"/>
    </source>
</evidence>
<dbReference type="EMBL" id="JAWWNJ010000001">
    <property type="protein sequence ID" value="KAK7065083.1"/>
    <property type="molecule type" value="Genomic_DNA"/>
</dbReference>
<evidence type="ECO:0000256" key="2">
    <source>
        <dbReference type="ARBA" id="ARBA00002904"/>
    </source>
</evidence>
<dbReference type="GO" id="GO:0004089">
    <property type="term" value="F:carbonate dehydratase activity"/>
    <property type="evidence" value="ECO:0007669"/>
    <property type="project" value="UniProtKB-UniRule"/>
</dbReference>
<keyword evidence="12" id="KW-1185">Reference proteome</keyword>
<evidence type="ECO:0000259" key="10">
    <source>
        <dbReference type="PROSITE" id="PS51144"/>
    </source>
</evidence>
<evidence type="ECO:0000256" key="7">
    <source>
        <dbReference type="ARBA" id="ARBA00023239"/>
    </source>
</evidence>
<evidence type="ECO:0000256" key="8">
    <source>
        <dbReference type="ARBA" id="ARBA00048348"/>
    </source>
</evidence>
<proteinExistence type="inferred from homology"/>
<evidence type="ECO:0000256" key="5">
    <source>
        <dbReference type="ARBA" id="ARBA00022723"/>
    </source>
</evidence>
<evidence type="ECO:0000256" key="3">
    <source>
        <dbReference type="ARBA" id="ARBA00010718"/>
    </source>
</evidence>
<comment type="catalytic activity">
    <reaction evidence="8 9">
        <text>hydrogencarbonate + H(+) = CO2 + H2O</text>
        <dbReference type="Rhea" id="RHEA:10748"/>
        <dbReference type="ChEBI" id="CHEBI:15377"/>
        <dbReference type="ChEBI" id="CHEBI:15378"/>
        <dbReference type="ChEBI" id="CHEBI:16526"/>
        <dbReference type="ChEBI" id="CHEBI:17544"/>
        <dbReference type="EC" id="4.2.1.1"/>
    </reaction>
</comment>